<dbReference type="Proteomes" id="UP000596661">
    <property type="component" value="Chromosome 9"/>
</dbReference>
<accession>A0A803QGI1</accession>
<evidence type="ECO:0000313" key="4">
    <source>
        <dbReference type="Proteomes" id="UP000596661"/>
    </source>
</evidence>
<dbReference type="PANTHER" id="PTHR37078:SF6">
    <property type="entry name" value="NODULE CYSTEINE-RICH (NCR) SECRETED PEPTIDE"/>
    <property type="match status" value="1"/>
</dbReference>
<reference evidence="3" key="2">
    <citation type="submission" date="2021-03" db="UniProtKB">
        <authorList>
            <consortium name="EnsemblPlants"/>
        </authorList>
    </citation>
    <scope>IDENTIFICATION</scope>
</reference>
<dbReference type="EMBL" id="UZAU01000723">
    <property type="status" value="NOT_ANNOTATED_CDS"/>
    <property type="molecule type" value="Genomic_DNA"/>
</dbReference>
<dbReference type="AlphaFoldDB" id="A0A803QGI1"/>
<proteinExistence type="predicted"/>
<evidence type="ECO:0000256" key="1">
    <source>
        <dbReference type="SAM" id="Coils"/>
    </source>
</evidence>
<dbReference type="PANTHER" id="PTHR37078">
    <property type="entry name" value="NODULE CYSTEINE-RICH (NCR) SECRETED PEPTIDE"/>
    <property type="match status" value="1"/>
</dbReference>
<name>A0A803QGI1_CANSA</name>
<evidence type="ECO:0000313" key="3">
    <source>
        <dbReference type="EnsemblPlants" id="cds.evm.model.09.518"/>
    </source>
</evidence>
<evidence type="ECO:0000256" key="2">
    <source>
        <dbReference type="SAM" id="SignalP"/>
    </source>
</evidence>
<keyword evidence="2" id="KW-0732">Signal</keyword>
<dbReference type="EnsemblPlants" id="evm.model.09.518">
    <property type="protein sequence ID" value="cds.evm.model.09.518"/>
    <property type="gene ID" value="evm.TU.09.518"/>
</dbReference>
<feature type="coiled-coil region" evidence="1">
    <location>
        <begin position="85"/>
        <end position="126"/>
    </location>
</feature>
<organism evidence="3 4">
    <name type="scientific">Cannabis sativa</name>
    <name type="common">Hemp</name>
    <name type="synonym">Marijuana</name>
    <dbReference type="NCBI Taxonomy" id="3483"/>
    <lineage>
        <taxon>Eukaryota</taxon>
        <taxon>Viridiplantae</taxon>
        <taxon>Streptophyta</taxon>
        <taxon>Embryophyta</taxon>
        <taxon>Tracheophyta</taxon>
        <taxon>Spermatophyta</taxon>
        <taxon>Magnoliopsida</taxon>
        <taxon>eudicotyledons</taxon>
        <taxon>Gunneridae</taxon>
        <taxon>Pentapetalae</taxon>
        <taxon>rosids</taxon>
        <taxon>fabids</taxon>
        <taxon>Rosales</taxon>
        <taxon>Cannabaceae</taxon>
        <taxon>Cannabis</taxon>
    </lineage>
</organism>
<sequence>MGLSKPSLLFVLVLLAVLASEKSVAIQARFLSSAQQRYANVFATLGLVCKCCDGPKGECTRVRQSLLDWAQGFGDELFKGIKCDMEETYTELMALRQKATDHEAELAEQKEQNRKMQEIKVAMQKATKIVGIHVHPKAMPLGPDKTREDLHQALENIEVESQALFYSPQKARQR</sequence>
<feature type="signal peptide" evidence="2">
    <location>
        <begin position="1"/>
        <end position="19"/>
    </location>
</feature>
<dbReference type="Gramene" id="evm.model.09.518">
    <property type="protein sequence ID" value="cds.evm.model.09.518"/>
    <property type="gene ID" value="evm.TU.09.518"/>
</dbReference>
<keyword evidence="1" id="KW-0175">Coiled coil</keyword>
<reference evidence="3" key="1">
    <citation type="submission" date="2018-11" db="EMBL/GenBank/DDBJ databases">
        <authorList>
            <person name="Grassa J C."/>
        </authorList>
    </citation>
    <scope>NUCLEOTIDE SEQUENCE [LARGE SCALE GENOMIC DNA]</scope>
</reference>
<protein>
    <submittedName>
        <fullName evidence="3">Uncharacterized protein</fullName>
    </submittedName>
</protein>
<feature type="chain" id="PRO_5030850395" evidence="2">
    <location>
        <begin position="20"/>
        <end position="174"/>
    </location>
</feature>
<keyword evidence="4" id="KW-1185">Reference proteome</keyword>